<evidence type="ECO:0000259" key="2">
    <source>
        <dbReference type="Pfam" id="PF00656"/>
    </source>
</evidence>
<dbReference type="PANTHER" id="PTHR48104">
    <property type="entry name" value="METACASPASE-4"/>
    <property type="match status" value="1"/>
</dbReference>
<dbReference type="Proteomes" id="UP000537775">
    <property type="component" value="Unassembled WGS sequence"/>
</dbReference>
<dbReference type="InterPro" id="IPR029030">
    <property type="entry name" value="Caspase-like_dom_sf"/>
</dbReference>
<dbReference type="RefSeq" id="WP_184750173.1">
    <property type="nucleotide sequence ID" value="NZ_BAAAJR010000010.1"/>
</dbReference>
<dbReference type="GO" id="GO:0006508">
    <property type="term" value="P:proteolysis"/>
    <property type="evidence" value="ECO:0007669"/>
    <property type="project" value="InterPro"/>
</dbReference>
<keyword evidence="4" id="KW-1185">Reference proteome</keyword>
<evidence type="ECO:0000313" key="4">
    <source>
        <dbReference type="Proteomes" id="UP000537775"/>
    </source>
</evidence>
<dbReference type="InterPro" id="IPR050452">
    <property type="entry name" value="Metacaspase"/>
</dbReference>
<dbReference type="InterPro" id="IPR029058">
    <property type="entry name" value="AB_hydrolase_fold"/>
</dbReference>
<dbReference type="AlphaFoldDB" id="A0A7X0FPS9"/>
<feature type="domain" description="Peptidase C14 caspase" evidence="2">
    <location>
        <begin position="395"/>
        <end position="664"/>
    </location>
</feature>
<gene>
    <name evidence="3" type="ORF">HD594_001298</name>
</gene>
<dbReference type="Pfam" id="PF00656">
    <property type="entry name" value="Peptidase_C14"/>
    <property type="match status" value="1"/>
</dbReference>
<evidence type="ECO:0000313" key="3">
    <source>
        <dbReference type="EMBL" id="MBB6390985.1"/>
    </source>
</evidence>
<accession>A0A7X0FPS9</accession>
<name>A0A7X0FPS9_9MICO</name>
<dbReference type="SUPFAM" id="SSF53474">
    <property type="entry name" value="alpha/beta-Hydrolases"/>
    <property type="match status" value="1"/>
</dbReference>
<dbReference type="InterPro" id="IPR011600">
    <property type="entry name" value="Pept_C14_caspase"/>
</dbReference>
<dbReference type="EMBL" id="JACHML010000001">
    <property type="protein sequence ID" value="MBB6390985.1"/>
    <property type="molecule type" value="Genomic_DNA"/>
</dbReference>
<proteinExistence type="predicted"/>
<protein>
    <recommendedName>
        <fullName evidence="2">Peptidase C14 caspase domain-containing protein</fullName>
    </recommendedName>
</protein>
<sequence length="722" mass="76155">MSTETTEPAGATRGGFSLTPAQLARMRGHVIHMKDGRLADKSVARPGSIAEFTTTEQDVKNLVAKDLRKFVDDHPGTRVPVVIWAHGGLVDKESGFETAFEQIEWWKANGVYPIHMVWESGLLTSIGGAIARRATGARGFFDVTDSVIEVAARLFGGRGIWDEMKLDAAAASLDGGGGDVLIDALSALIATDEVDVSLHAIGHSAGSIFHSHFVAKALSGPKPRLREFETVTFLAPAVRVDTFESTLLPLAKRQAIKELSIFTMDDEHEQDDSCVGVYRKSLLYLVSRAFEPERGAAILGMEKHLSAAGNTMRYLGAGSERLVYGPVTGGPRTSSNATSHGDFDNDAPTMESVARRVTGSGSVTPFEPLARASRAVPPPLPAPALAGARGAAPARRALCIGIDAYPSDPLSGAVADARDWERWFTAAGFDTDVIVDGAATREAVLARMLDAVATSTAGDSLVIQYSGHGTFVKDLDGDEDDAETFGAYDEALCPVDFRDGKLIIDDDLAPIWDVIPDGVAVTLLFDCCHSGTASRGLPARADGPEPVAGRRARFVRLDGPTIDRYEAERAVFRGDPVSAAARASVLEAETGRAANVTKNRPEVARREVLVSACKPDEVAWEKGGHGVFTQAALGVLTADPAISAKAFLAAVLDTLGPDRDQTPVLTGDEALVVLPLLGGATVSAPAAAPGALPAVRGTTEDVREAAIVSILRATADLLETRG</sequence>
<dbReference type="PANTHER" id="PTHR48104:SF30">
    <property type="entry name" value="METACASPASE-1"/>
    <property type="match status" value="1"/>
</dbReference>
<comment type="caution">
    <text evidence="3">The sequence shown here is derived from an EMBL/GenBank/DDBJ whole genome shotgun (WGS) entry which is preliminary data.</text>
</comment>
<evidence type="ECO:0000256" key="1">
    <source>
        <dbReference type="SAM" id="MobiDB-lite"/>
    </source>
</evidence>
<dbReference type="GO" id="GO:0004197">
    <property type="term" value="F:cysteine-type endopeptidase activity"/>
    <property type="evidence" value="ECO:0007669"/>
    <property type="project" value="InterPro"/>
</dbReference>
<dbReference type="GO" id="GO:0005737">
    <property type="term" value="C:cytoplasm"/>
    <property type="evidence" value="ECO:0007669"/>
    <property type="project" value="TreeGrafter"/>
</dbReference>
<reference evidence="3 4" key="1">
    <citation type="submission" date="2020-08" db="EMBL/GenBank/DDBJ databases">
        <title>Sequencing the genomes of 1000 actinobacteria strains.</title>
        <authorList>
            <person name="Klenk H.-P."/>
        </authorList>
    </citation>
    <scope>NUCLEOTIDE SEQUENCE [LARGE SCALE GENOMIC DNA]</scope>
    <source>
        <strain evidence="3 4">DSM 12511</strain>
    </source>
</reference>
<organism evidence="3 4">
    <name type="scientific">Microbacterium thalassium</name>
    <dbReference type="NCBI Taxonomy" id="362649"/>
    <lineage>
        <taxon>Bacteria</taxon>
        <taxon>Bacillati</taxon>
        <taxon>Actinomycetota</taxon>
        <taxon>Actinomycetes</taxon>
        <taxon>Micrococcales</taxon>
        <taxon>Microbacteriaceae</taxon>
        <taxon>Microbacterium</taxon>
    </lineage>
</organism>
<feature type="region of interest" description="Disordered" evidence="1">
    <location>
        <begin position="328"/>
        <end position="348"/>
    </location>
</feature>
<dbReference type="SUPFAM" id="SSF52129">
    <property type="entry name" value="Caspase-like"/>
    <property type="match status" value="1"/>
</dbReference>
<dbReference type="Gene3D" id="3.40.50.1460">
    <property type="match status" value="1"/>
</dbReference>